<dbReference type="Gene3D" id="3.10.180.10">
    <property type="entry name" value="2,3-Dihydroxybiphenyl 1,2-Dioxygenase, domain 1"/>
    <property type="match status" value="1"/>
</dbReference>
<dbReference type="InterPro" id="IPR009784">
    <property type="entry name" value="DUF1349"/>
</dbReference>
<dbReference type="PANTHER" id="PTHR35332">
    <property type="entry name" value="REGULATION OF ENOLASE PROTEIN 1"/>
    <property type="match status" value="1"/>
</dbReference>
<dbReference type="AlphaFoldDB" id="A0A9D9EC55"/>
<proteinExistence type="predicted"/>
<dbReference type="InterPro" id="IPR004360">
    <property type="entry name" value="Glyas_Fos-R_dOase_dom"/>
</dbReference>
<dbReference type="Gene3D" id="2.60.120.200">
    <property type="match status" value="1"/>
</dbReference>
<feature type="chain" id="PRO_5039118167" evidence="1">
    <location>
        <begin position="20"/>
        <end position="265"/>
    </location>
</feature>
<comment type="caution">
    <text evidence="3">The sequence shown here is derived from an EMBL/GenBank/DDBJ whole genome shotgun (WGS) entry which is preliminary data.</text>
</comment>
<dbReference type="GO" id="GO:0005975">
    <property type="term" value="P:carbohydrate metabolic process"/>
    <property type="evidence" value="ECO:0007669"/>
    <property type="project" value="UniProtKB-ARBA"/>
</dbReference>
<feature type="signal peptide" evidence="1">
    <location>
        <begin position="1"/>
        <end position="19"/>
    </location>
</feature>
<protein>
    <submittedName>
        <fullName evidence="3">DUF1349 domain-containing protein</fullName>
    </submittedName>
</protein>
<sequence>MRKFILSGMMIAVSFTAMAQSLEKMQWFNEPEQWKIEDNSLSMYVTPQTDYWRISHYGFTVDDAPFLYTLRGGEFEVKVKISGDYKTRFDQSGLMLRIDHENYIKAGIEFVDGKFNLSTVVTHRTSDWSIIPLDRPVPFVWIKAVRRLDAVEIFYSFDDKEYTMMRNAWMQDNHPVMVGVMGACPDGNGFNARFENFSIRHLPDMRRVEWLKKNGAENSREAVDELTGQLRSDGYTILSGPRTTGDGCHESAVADPEGNHVEITV</sequence>
<evidence type="ECO:0000313" key="4">
    <source>
        <dbReference type="Proteomes" id="UP000823619"/>
    </source>
</evidence>
<reference evidence="3" key="1">
    <citation type="submission" date="2020-10" db="EMBL/GenBank/DDBJ databases">
        <authorList>
            <person name="Gilroy R."/>
        </authorList>
    </citation>
    <scope>NUCLEOTIDE SEQUENCE</scope>
    <source>
        <strain evidence="3">D5-748</strain>
    </source>
</reference>
<dbReference type="EMBL" id="JADIMO010000060">
    <property type="protein sequence ID" value="MBO8445039.1"/>
    <property type="molecule type" value="Genomic_DNA"/>
</dbReference>
<dbReference type="SUPFAM" id="SSF49899">
    <property type="entry name" value="Concanavalin A-like lectins/glucanases"/>
    <property type="match status" value="1"/>
</dbReference>
<organism evidence="3 4">
    <name type="scientific">Candidatus Cryptobacteroides merdavium</name>
    <dbReference type="NCBI Taxonomy" id="2840769"/>
    <lineage>
        <taxon>Bacteria</taxon>
        <taxon>Pseudomonadati</taxon>
        <taxon>Bacteroidota</taxon>
        <taxon>Bacteroidia</taxon>
        <taxon>Bacteroidales</taxon>
        <taxon>Candidatus Cryptobacteroides</taxon>
    </lineage>
</organism>
<dbReference type="SUPFAM" id="SSF54593">
    <property type="entry name" value="Glyoxalase/Bleomycin resistance protein/Dihydroxybiphenyl dioxygenase"/>
    <property type="match status" value="1"/>
</dbReference>
<reference evidence="3" key="2">
    <citation type="journal article" date="2021" name="PeerJ">
        <title>Extensive microbial diversity within the chicken gut microbiome revealed by metagenomics and culture.</title>
        <authorList>
            <person name="Gilroy R."/>
            <person name="Ravi A."/>
            <person name="Getino M."/>
            <person name="Pursley I."/>
            <person name="Horton D.L."/>
            <person name="Alikhan N.F."/>
            <person name="Baker D."/>
            <person name="Gharbi K."/>
            <person name="Hall N."/>
            <person name="Watson M."/>
            <person name="Adriaenssens E.M."/>
            <person name="Foster-Nyarko E."/>
            <person name="Jarju S."/>
            <person name="Secka A."/>
            <person name="Antonio M."/>
            <person name="Oren A."/>
            <person name="Chaudhuri R.R."/>
            <person name="La Ragione R."/>
            <person name="Hildebrand F."/>
            <person name="Pallen M.J."/>
        </authorList>
    </citation>
    <scope>NUCLEOTIDE SEQUENCE</scope>
    <source>
        <strain evidence="3">D5-748</strain>
    </source>
</reference>
<dbReference type="Pfam" id="PF00903">
    <property type="entry name" value="Glyoxalase"/>
    <property type="match status" value="1"/>
</dbReference>
<evidence type="ECO:0000259" key="2">
    <source>
        <dbReference type="Pfam" id="PF00903"/>
    </source>
</evidence>
<dbReference type="GO" id="GO:0004553">
    <property type="term" value="F:hydrolase activity, hydrolyzing O-glycosyl compounds"/>
    <property type="evidence" value="ECO:0007669"/>
    <property type="project" value="UniProtKB-ARBA"/>
</dbReference>
<feature type="domain" description="Glyoxalase/fosfomycin resistance/dioxygenase" evidence="2">
    <location>
        <begin position="219"/>
        <end position="263"/>
    </location>
</feature>
<dbReference type="InterPro" id="IPR029068">
    <property type="entry name" value="Glyas_Bleomycin-R_OHBP_Dase"/>
</dbReference>
<dbReference type="InterPro" id="IPR013320">
    <property type="entry name" value="ConA-like_dom_sf"/>
</dbReference>
<gene>
    <name evidence="3" type="ORF">IAC23_05005</name>
</gene>
<accession>A0A9D9EC55</accession>
<dbReference type="Proteomes" id="UP000823619">
    <property type="component" value="Unassembled WGS sequence"/>
</dbReference>
<evidence type="ECO:0000256" key="1">
    <source>
        <dbReference type="SAM" id="SignalP"/>
    </source>
</evidence>
<evidence type="ECO:0000313" key="3">
    <source>
        <dbReference type="EMBL" id="MBO8445039.1"/>
    </source>
</evidence>
<dbReference type="Pfam" id="PF07081">
    <property type="entry name" value="DUF1349"/>
    <property type="match status" value="1"/>
</dbReference>
<dbReference type="PANTHER" id="PTHR35332:SF2">
    <property type="entry name" value="REGULATION OF ENOLASE PROTEIN 1"/>
    <property type="match status" value="1"/>
</dbReference>
<name>A0A9D9EC55_9BACT</name>
<keyword evidence="1" id="KW-0732">Signal</keyword>